<evidence type="ECO:0000256" key="1">
    <source>
        <dbReference type="SAM" id="MobiDB-lite"/>
    </source>
</evidence>
<feature type="compositionally biased region" description="Basic and acidic residues" evidence="1">
    <location>
        <begin position="282"/>
        <end position="298"/>
    </location>
</feature>
<dbReference type="SUPFAM" id="SSF56726">
    <property type="entry name" value="DNA topoisomerase IV, alpha subunit"/>
    <property type="match status" value="1"/>
</dbReference>
<dbReference type="Proteomes" id="UP000041254">
    <property type="component" value="Unassembled WGS sequence"/>
</dbReference>
<feature type="compositionally biased region" description="Gly residues" evidence="1">
    <location>
        <begin position="329"/>
        <end position="342"/>
    </location>
</feature>
<dbReference type="Gene3D" id="3.40.1360.10">
    <property type="match status" value="1"/>
</dbReference>
<dbReference type="AlphaFoldDB" id="A0A0G4G6W0"/>
<dbReference type="GO" id="GO:0003677">
    <property type="term" value="F:DNA binding"/>
    <property type="evidence" value="ECO:0007669"/>
    <property type="project" value="InterPro"/>
</dbReference>
<feature type="region of interest" description="Disordered" evidence="1">
    <location>
        <begin position="1"/>
        <end position="22"/>
    </location>
</feature>
<dbReference type="VEuPathDB" id="CryptoDB:Vbra_3136"/>
<name>A0A0G4G6W0_VITBC</name>
<feature type="domain" description="DUF2399" evidence="2">
    <location>
        <begin position="431"/>
        <end position="505"/>
    </location>
</feature>
<accession>A0A0G4G6W0</accession>
<evidence type="ECO:0000259" key="2">
    <source>
        <dbReference type="Pfam" id="PF09664"/>
    </source>
</evidence>
<dbReference type="InterPro" id="IPR024465">
    <property type="entry name" value="DUF2399"/>
</dbReference>
<reference evidence="3 4" key="1">
    <citation type="submission" date="2014-11" db="EMBL/GenBank/DDBJ databases">
        <authorList>
            <person name="Zhu J."/>
            <person name="Qi W."/>
            <person name="Song R."/>
        </authorList>
    </citation>
    <scope>NUCLEOTIDE SEQUENCE [LARGE SCALE GENOMIC DNA]</scope>
</reference>
<sequence>MLTEDDDAGLYESLQPDDGGTQRAGLPCIHSLSDLRRHLPGMMLNAFEGASHDLRDAAQKKLQTLVDAANEGKTVGRIKGVKEYLALCCKNLRCDDIAKAVASVDWRGYDRAYLWDAAFGHFYLSGKKVKYAQERKWHTTKDVWRPHQMAELAELVEEEGKKKNDDRLAQPFRGLQERFTFDGPDLRARLADLCDSRDALLKPCEEQGRATAKRRICDLIVVAAIVLGTGALPLGLDPYDEQLSEWAAHFLTAFAQQPLHNAADTPVACGSADVHMPSAETSDAKRSREADKTSEGGRPKRRKAREASYPVEDLDDEIGDPDFEEESGGEGSGDEGTLGGHESGTDPTAIPHKLRAALYGVTKYAGATLHQLGFKRRAHGWIWSNTLVVFPEDSGKLTSLAGGDGHPVTSDMATGDVSFVRSDGRNWELHGRPCLVAVVETQHCAEVVCRMQIFTVVVATSGTASWAVIDLLRKVARKAQLVVFHFGDRNKEGIDIAARIAAELADLHVPFFWLGITRKQAESPWRIKRRLVNSPLSERDRKAIESRLKKRAGPVAENMSVITRRKLQQEDTQVWPFLAHQLQGMLDSGEKTKLNTVLDAVPIEELTPFFAKIVEKRLIAARKGVQLDAGRPALSAVPQQVRRLLVGILEDPKAAEHATKILESHDVLDHFGLPRPPA</sequence>
<dbReference type="PhylomeDB" id="A0A0G4G6W0"/>
<evidence type="ECO:0000313" key="3">
    <source>
        <dbReference type="EMBL" id="CEM24339.1"/>
    </source>
</evidence>
<dbReference type="InParanoid" id="A0A0G4G6W0"/>
<dbReference type="Pfam" id="PF09664">
    <property type="entry name" value="DUF2399"/>
    <property type="match status" value="1"/>
</dbReference>
<feature type="compositionally biased region" description="Acidic residues" evidence="1">
    <location>
        <begin position="312"/>
        <end position="328"/>
    </location>
</feature>
<proteinExistence type="predicted"/>
<keyword evidence="4" id="KW-1185">Reference proteome</keyword>
<feature type="region of interest" description="Disordered" evidence="1">
    <location>
        <begin position="270"/>
        <end position="349"/>
    </location>
</feature>
<dbReference type="InterPro" id="IPR036078">
    <property type="entry name" value="Spo11/TopoVI_A_sf"/>
</dbReference>
<evidence type="ECO:0000313" key="4">
    <source>
        <dbReference type="Proteomes" id="UP000041254"/>
    </source>
</evidence>
<dbReference type="GO" id="GO:0005694">
    <property type="term" value="C:chromosome"/>
    <property type="evidence" value="ECO:0007669"/>
    <property type="project" value="InterPro"/>
</dbReference>
<protein>
    <recommendedName>
        <fullName evidence="2">DUF2399 domain-containing protein</fullName>
    </recommendedName>
</protein>
<gene>
    <name evidence="3" type="ORF">Vbra_3136</name>
</gene>
<dbReference type="EMBL" id="CDMY01000581">
    <property type="protein sequence ID" value="CEM24339.1"/>
    <property type="molecule type" value="Genomic_DNA"/>
</dbReference>
<organism evidence="3 4">
    <name type="scientific">Vitrella brassicaformis (strain CCMP3155)</name>
    <dbReference type="NCBI Taxonomy" id="1169540"/>
    <lineage>
        <taxon>Eukaryota</taxon>
        <taxon>Sar</taxon>
        <taxon>Alveolata</taxon>
        <taxon>Colpodellida</taxon>
        <taxon>Vitrellaceae</taxon>
        <taxon>Vitrella</taxon>
    </lineage>
</organism>